<dbReference type="Proteomes" id="UP001152519">
    <property type="component" value="Unassembled WGS sequence"/>
</dbReference>
<sequence length="247" mass="25220">MSQQYPPPPPGTADATPGPRPSRVLRWAVASAALGALMIYNSVDSSGTGLPGPPPSAAAPPVVTANTPAIAIGPAPATATPAAPAPTVGLPGMPHANPTRLTIKTIAVSAPFTPLHLDAAGNLNAPPAGNTNLVGWYAEGPTPGERGPAIVAGHVDTKTGPAVFLLLRLLKPGATADITRADGTVATFTVDSVEMFSKGHFPDQRVYGTTPDPQLRIITCGGSYDRSKKDYTDNVVVFAHLTSSRKA</sequence>
<evidence type="ECO:0000313" key="3">
    <source>
        <dbReference type="EMBL" id="CAG6396588.1"/>
    </source>
</evidence>
<dbReference type="NCBIfam" id="NF033748">
    <property type="entry name" value="class_F_sortase"/>
    <property type="match status" value="1"/>
</dbReference>
<evidence type="ECO:0000313" key="4">
    <source>
        <dbReference type="Proteomes" id="UP001152519"/>
    </source>
</evidence>
<gene>
    <name evidence="3" type="ORF">SCOCK_430010</name>
</gene>
<comment type="caution">
    <text evidence="3">The sequence shown here is derived from an EMBL/GenBank/DDBJ whole genome shotgun (WGS) entry which is preliminary data.</text>
</comment>
<dbReference type="CDD" id="cd05829">
    <property type="entry name" value="Sortase_F"/>
    <property type="match status" value="1"/>
</dbReference>
<dbReference type="InterPro" id="IPR023365">
    <property type="entry name" value="Sortase_dom-sf"/>
</dbReference>
<name>A0A9W4DUT9_9ACTN</name>
<dbReference type="InterPro" id="IPR005754">
    <property type="entry name" value="Sortase"/>
</dbReference>
<feature type="compositionally biased region" description="Pro residues" evidence="2">
    <location>
        <begin position="1"/>
        <end position="11"/>
    </location>
</feature>
<evidence type="ECO:0000256" key="1">
    <source>
        <dbReference type="ARBA" id="ARBA00022801"/>
    </source>
</evidence>
<accession>A0A9W4DUT9</accession>
<evidence type="ECO:0000256" key="2">
    <source>
        <dbReference type="SAM" id="MobiDB-lite"/>
    </source>
</evidence>
<dbReference type="InterPro" id="IPR042001">
    <property type="entry name" value="Sortase_F"/>
</dbReference>
<dbReference type="EMBL" id="CAJSLV010000074">
    <property type="protein sequence ID" value="CAG6396588.1"/>
    <property type="molecule type" value="Genomic_DNA"/>
</dbReference>
<reference evidence="3" key="1">
    <citation type="submission" date="2021-05" db="EMBL/GenBank/DDBJ databases">
        <authorList>
            <person name="Arsene-Ploetze F."/>
        </authorList>
    </citation>
    <scope>NUCLEOTIDE SEQUENCE</scope>
    <source>
        <strain evidence="3">DSM 42138</strain>
    </source>
</reference>
<dbReference type="RefSeq" id="WP_422665300.1">
    <property type="nucleotide sequence ID" value="NZ_CAJSLV010000074.1"/>
</dbReference>
<organism evidence="3 4">
    <name type="scientific">Actinacidiphila cocklensis</name>
    <dbReference type="NCBI Taxonomy" id="887465"/>
    <lineage>
        <taxon>Bacteria</taxon>
        <taxon>Bacillati</taxon>
        <taxon>Actinomycetota</taxon>
        <taxon>Actinomycetes</taxon>
        <taxon>Kitasatosporales</taxon>
        <taxon>Streptomycetaceae</taxon>
        <taxon>Actinacidiphila</taxon>
    </lineage>
</organism>
<keyword evidence="4" id="KW-1185">Reference proteome</keyword>
<dbReference type="SUPFAM" id="SSF63817">
    <property type="entry name" value="Sortase"/>
    <property type="match status" value="1"/>
</dbReference>
<dbReference type="AlphaFoldDB" id="A0A9W4DUT9"/>
<dbReference type="Pfam" id="PF04203">
    <property type="entry name" value="Sortase"/>
    <property type="match status" value="1"/>
</dbReference>
<dbReference type="GO" id="GO:0016787">
    <property type="term" value="F:hydrolase activity"/>
    <property type="evidence" value="ECO:0007669"/>
    <property type="project" value="UniProtKB-KW"/>
</dbReference>
<proteinExistence type="predicted"/>
<feature type="region of interest" description="Disordered" evidence="2">
    <location>
        <begin position="1"/>
        <end position="21"/>
    </location>
</feature>
<dbReference type="Gene3D" id="2.40.260.10">
    <property type="entry name" value="Sortase"/>
    <property type="match status" value="1"/>
</dbReference>
<keyword evidence="1" id="KW-0378">Hydrolase</keyword>
<protein>
    <submittedName>
        <fullName evidence="3">Sortase family protein</fullName>
    </submittedName>
</protein>